<keyword evidence="16" id="KW-1185">Reference proteome</keyword>
<dbReference type="Pfam" id="PF16923">
    <property type="entry name" value="Glyco_hydro_63N"/>
    <property type="match status" value="1"/>
</dbReference>
<dbReference type="GO" id="GO:0004573">
    <property type="term" value="F:Glc3Man9GlcNAc2 oligosaccharide glucosidase activity"/>
    <property type="evidence" value="ECO:0007669"/>
    <property type="project" value="UniProtKB-UniRule"/>
</dbReference>
<sequence>HWCEDDNNLQRYGWLEHDGESFGVQEIVDGGLKLKTTFVKQESNDLGGQWTWRIDSQTLPASNTSLYSFVVYFVVPSEGSSLSPVFDVSKGRSNHVIGMVGETKELGKFNVEISYPKKIFASNYLVSKATDVSVMSELIISSTGVMKVKSEHHDHYLGLVAPTSEDGSTVIKPNVIAVQLTVTGGTSFEIIYRISLPDKNPNLSGPAFDAELKAHRKRFEDKFESLFHLQQKQYPTMYVDVAKYALSNMLGSISYFHGHMAVQSTFTKKPVPYGPLTLFSGVPSRSFFPRGFLWDEGFHQLLLRHWDANLSLSIVASWLDLMNVEGWIPREVILGSEAVRKVPQEFIIQHNNVANPPMFFYLIDVMTTDKTFVEANRPLLQRIYPKLKMWFRWLNTTQAGKRPGTYRFETIFS</sequence>
<keyword evidence="8" id="KW-0472">Membrane</keyword>
<dbReference type="Gene3D" id="2.70.98.110">
    <property type="entry name" value="Glycosyl hydrolase family 63, N-terminal domain"/>
    <property type="match status" value="1"/>
</dbReference>
<comment type="function">
    <text evidence="12">Cleaves the distal alpha 1,2-linked glucose residue from the Glc(3)Man(9)GlcNAc(2) oligosaccharide precursor.</text>
</comment>
<evidence type="ECO:0000256" key="3">
    <source>
        <dbReference type="ARBA" id="ARBA00022692"/>
    </source>
</evidence>
<organism evidence="17">
    <name type="scientific">Soboliphyme baturini</name>
    <dbReference type="NCBI Taxonomy" id="241478"/>
    <lineage>
        <taxon>Eukaryota</taxon>
        <taxon>Metazoa</taxon>
        <taxon>Ecdysozoa</taxon>
        <taxon>Nematoda</taxon>
        <taxon>Enoplea</taxon>
        <taxon>Dorylaimia</taxon>
        <taxon>Dioctophymatida</taxon>
        <taxon>Dioctophymatoidea</taxon>
        <taxon>Soboliphymatidae</taxon>
        <taxon>Soboliphyme</taxon>
    </lineage>
</organism>
<protein>
    <recommendedName>
        <fullName evidence="11 12">Mannosyl-oligosaccharide glucosidase</fullName>
        <ecNumber evidence="11 12">3.2.1.106</ecNumber>
    </recommendedName>
</protein>
<dbReference type="InterPro" id="IPR038518">
    <property type="entry name" value="Glyco_hydro_63N_sf"/>
</dbReference>
<dbReference type="InterPro" id="IPR004888">
    <property type="entry name" value="Glycoside_hydrolase_63"/>
</dbReference>
<feature type="domain" description="Glycosyl hydrolase family 63 C-terminal" evidence="13">
    <location>
        <begin position="205"/>
        <end position="408"/>
    </location>
</feature>
<comment type="catalytic activity">
    <reaction evidence="12">
        <text>N(4)-(alpha-D-Glc-(1-&gt;2)-alpha-D-Glc-(1-&gt;3)-alpha-D-Glc-(1-&gt;3)-alpha-D-Man-(1-&gt;2)-alpha-D-Man-(1-&gt;2)-alpha-D-Man-(1-&gt;3)-[alpha-D-Man-(1-&gt;2)-alpha-D-Man-(1-&gt;3)-[alpha-D-Man-(1-&gt;2)-alpha-D-Man-(1-&gt;6)]-alpha-D-Man-(1-&gt;6)]-beta-D-Man-(1-&gt;4)-beta-D-GlcNAc-(1-&gt;4)-beta-D-GlcNAc)-L-asparaginyl-[protein] + H2O = N(4)-(alpha-D-Glc-(1-&gt;3)-alpha-D-Glc-(1-&gt;3)-alpha-D-Man-(1-&gt;2)-alpha-D-Man-(1-&gt;2)-alpha-D-Man-(1-&gt;3)-[alpha-D-Man-(1-&gt;2)-alpha-D-Man-(1-&gt;3)-[alpha-D-Man-(1-&gt;2)-alpha-D-Man-(1-&gt;6)]-alpha-D-Man-(1-&gt;6)]-beta-D-Man-(1-&gt;4)-beta-D-GlcNAc-(1-&gt;4)-beta-D-GlcNAc)-L-asparaginyl-[protein] + beta-D-glucose</text>
        <dbReference type="Rhea" id="RHEA:55988"/>
        <dbReference type="Rhea" id="RHEA-COMP:12806"/>
        <dbReference type="Rhea" id="RHEA-COMP:14355"/>
        <dbReference type="ChEBI" id="CHEBI:15377"/>
        <dbReference type="ChEBI" id="CHEBI:15903"/>
        <dbReference type="ChEBI" id="CHEBI:59082"/>
        <dbReference type="ChEBI" id="CHEBI:132537"/>
        <dbReference type="EC" id="3.2.1.106"/>
    </reaction>
</comment>
<evidence type="ECO:0000256" key="10">
    <source>
        <dbReference type="ARBA" id="ARBA00023295"/>
    </source>
</evidence>
<dbReference type="InterPro" id="IPR008928">
    <property type="entry name" value="6-hairpin_glycosidase_sf"/>
</dbReference>
<dbReference type="OrthoDB" id="410058at2759"/>
<comment type="similarity">
    <text evidence="2 12">Belongs to the glycosyl hydrolase 63 family.</text>
</comment>
<reference evidence="15 16" key="2">
    <citation type="submission" date="2018-11" db="EMBL/GenBank/DDBJ databases">
        <authorList>
            <consortium name="Pathogen Informatics"/>
        </authorList>
    </citation>
    <scope>NUCLEOTIDE SEQUENCE [LARGE SCALE GENOMIC DNA]</scope>
</reference>
<feature type="domain" description="Glycosyl hydrolase family 63 N-terminal" evidence="14">
    <location>
        <begin position="1"/>
        <end position="118"/>
    </location>
</feature>
<gene>
    <name evidence="15" type="ORF">SBAD_LOCUS11764</name>
</gene>
<dbReference type="InterPro" id="IPR031631">
    <property type="entry name" value="Glyco_hydro_63N"/>
</dbReference>
<keyword evidence="10 12" id="KW-0326">Glycosidase</keyword>
<evidence type="ECO:0000256" key="6">
    <source>
        <dbReference type="ARBA" id="ARBA00022968"/>
    </source>
</evidence>
<dbReference type="EC" id="3.2.1.106" evidence="11 12"/>
<dbReference type="InterPro" id="IPR012341">
    <property type="entry name" value="6hp_glycosidase-like_sf"/>
</dbReference>
<evidence type="ECO:0000256" key="11">
    <source>
        <dbReference type="ARBA" id="ARBA00038888"/>
    </source>
</evidence>
<dbReference type="EMBL" id="UZAM01016332">
    <property type="protein sequence ID" value="VDP42768.1"/>
    <property type="molecule type" value="Genomic_DNA"/>
</dbReference>
<dbReference type="GO" id="GO:0005789">
    <property type="term" value="C:endoplasmic reticulum membrane"/>
    <property type="evidence" value="ECO:0007669"/>
    <property type="project" value="UniProtKB-SubCell"/>
</dbReference>
<evidence type="ECO:0000256" key="4">
    <source>
        <dbReference type="ARBA" id="ARBA00022801"/>
    </source>
</evidence>
<keyword evidence="7" id="KW-1133">Transmembrane helix</keyword>
<evidence type="ECO:0000256" key="1">
    <source>
        <dbReference type="ARBA" id="ARBA00004648"/>
    </source>
</evidence>
<comment type="subcellular location">
    <subcellularLocation>
        <location evidence="1 12">Endoplasmic reticulum membrane</location>
        <topology evidence="1 12">Single-pass type II membrane protein</topology>
    </subcellularLocation>
</comment>
<dbReference type="Gene3D" id="1.50.10.10">
    <property type="match status" value="1"/>
</dbReference>
<keyword evidence="3" id="KW-0812">Transmembrane</keyword>
<evidence type="ECO:0000256" key="5">
    <source>
        <dbReference type="ARBA" id="ARBA00022824"/>
    </source>
</evidence>
<dbReference type="GO" id="GO:0006487">
    <property type="term" value="P:protein N-linked glycosylation"/>
    <property type="evidence" value="ECO:0007669"/>
    <property type="project" value="UniProtKB-UniRule"/>
</dbReference>
<evidence type="ECO:0000259" key="13">
    <source>
        <dbReference type="Pfam" id="PF03200"/>
    </source>
</evidence>
<evidence type="ECO:0000256" key="8">
    <source>
        <dbReference type="ARBA" id="ARBA00023136"/>
    </source>
</evidence>
<dbReference type="GO" id="GO:0009311">
    <property type="term" value="P:oligosaccharide metabolic process"/>
    <property type="evidence" value="ECO:0007669"/>
    <property type="project" value="UniProtKB-UniRule"/>
</dbReference>
<keyword evidence="6" id="KW-0735">Signal-anchor</keyword>
<evidence type="ECO:0000259" key="14">
    <source>
        <dbReference type="Pfam" id="PF16923"/>
    </source>
</evidence>
<evidence type="ECO:0000256" key="12">
    <source>
        <dbReference type="RuleBase" id="RU368089"/>
    </source>
</evidence>
<evidence type="ECO:0000313" key="15">
    <source>
        <dbReference type="EMBL" id="VDP42768.1"/>
    </source>
</evidence>
<dbReference type="PANTHER" id="PTHR10412:SF11">
    <property type="entry name" value="MANNOSYL-OLIGOSACCHARIDE GLUCOSIDASE"/>
    <property type="match status" value="1"/>
</dbReference>
<reference evidence="17" key="1">
    <citation type="submission" date="2016-06" db="UniProtKB">
        <authorList>
            <consortium name="WormBaseParasite"/>
        </authorList>
    </citation>
    <scope>IDENTIFICATION</scope>
</reference>
<dbReference type="AlphaFoldDB" id="A0A183J7B6"/>
<evidence type="ECO:0000313" key="16">
    <source>
        <dbReference type="Proteomes" id="UP000270296"/>
    </source>
</evidence>
<keyword evidence="9" id="KW-0325">Glycoprotein</keyword>
<proteinExistence type="inferred from homology"/>
<evidence type="ECO:0000313" key="17">
    <source>
        <dbReference type="WBParaSite" id="SBAD_0001215601-mRNA-1"/>
    </source>
</evidence>
<evidence type="ECO:0000256" key="7">
    <source>
        <dbReference type="ARBA" id="ARBA00022989"/>
    </source>
</evidence>
<dbReference type="PANTHER" id="PTHR10412">
    <property type="entry name" value="MANNOSYL-OLIGOSACCHARIDE GLUCOSIDASE"/>
    <property type="match status" value="1"/>
</dbReference>
<name>A0A183J7B6_9BILA</name>
<dbReference type="SUPFAM" id="SSF48208">
    <property type="entry name" value="Six-hairpin glycosidases"/>
    <property type="match status" value="1"/>
</dbReference>
<keyword evidence="4 12" id="KW-0378">Hydrolase</keyword>
<evidence type="ECO:0000256" key="9">
    <source>
        <dbReference type="ARBA" id="ARBA00023180"/>
    </source>
</evidence>
<dbReference type="Proteomes" id="UP000270296">
    <property type="component" value="Unassembled WGS sequence"/>
</dbReference>
<dbReference type="InterPro" id="IPR031335">
    <property type="entry name" value="Glyco_hydro_63_C"/>
</dbReference>
<dbReference type="Pfam" id="PF03200">
    <property type="entry name" value="Glyco_hydro_63"/>
    <property type="match status" value="1"/>
</dbReference>
<evidence type="ECO:0000256" key="2">
    <source>
        <dbReference type="ARBA" id="ARBA00010833"/>
    </source>
</evidence>
<accession>A0A183J7B6</accession>
<dbReference type="WBParaSite" id="SBAD_0001215601-mRNA-1">
    <property type="protein sequence ID" value="SBAD_0001215601-mRNA-1"/>
    <property type="gene ID" value="SBAD_0001215601"/>
</dbReference>
<keyword evidence="5 12" id="KW-0256">Endoplasmic reticulum</keyword>